<dbReference type="GO" id="GO:0030638">
    <property type="term" value="P:polyketide metabolic process"/>
    <property type="evidence" value="ECO:0007669"/>
    <property type="project" value="InterPro"/>
</dbReference>
<dbReference type="Proteomes" id="UP000240621">
    <property type="component" value="Unassembled WGS sequence"/>
</dbReference>
<dbReference type="Pfam" id="PF12680">
    <property type="entry name" value="SnoaL_2"/>
    <property type="match status" value="1"/>
</dbReference>
<feature type="domain" description="SnoaL-like" evidence="1">
    <location>
        <begin position="35"/>
        <end position="144"/>
    </location>
</feature>
<gene>
    <name evidence="3" type="ORF">CLV93_10358</name>
    <name evidence="2" type="ORF">JCM18694_34370</name>
</gene>
<dbReference type="RefSeq" id="WP_106541490.1">
    <property type="nucleotide sequence ID" value="NZ_BLAU01000001.1"/>
</dbReference>
<evidence type="ECO:0000313" key="4">
    <source>
        <dbReference type="Proteomes" id="UP000240621"/>
    </source>
</evidence>
<dbReference type="InterPro" id="IPR009959">
    <property type="entry name" value="Cyclase_SnoaL-like"/>
</dbReference>
<evidence type="ECO:0000313" key="5">
    <source>
        <dbReference type="Proteomes" id="UP000396862"/>
    </source>
</evidence>
<name>A0A2P8CF78_9BACT</name>
<dbReference type="EMBL" id="BLAU01000001">
    <property type="protein sequence ID" value="GET23191.1"/>
    <property type="molecule type" value="Genomic_DNA"/>
</dbReference>
<keyword evidence="3" id="KW-0413">Isomerase</keyword>
<dbReference type="OrthoDB" id="7876517at2"/>
<dbReference type="SUPFAM" id="SSF54427">
    <property type="entry name" value="NTF2-like"/>
    <property type="match status" value="1"/>
</dbReference>
<dbReference type="EMBL" id="PYGC01000003">
    <property type="protein sequence ID" value="PSK83643.1"/>
    <property type="molecule type" value="Genomic_DNA"/>
</dbReference>
<dbReference type="PANTHER" id="PTHR38436">
    <property type="entry name" value="POLYKETIDE CYCLASE SNOAL-LIKE DOMAIN"/>
    <property type="match status" value="1"/>
</dbReference>
<evidence type="ECO:0000259" key="1">
    <source>
        <dbReference type="Pfam" id="PF12680"/>
    </source>
</evidence>
<accession>A0A2P8CF78</accession>
<dbReference type="AlphaFoldDB" id="A0A2P8CF78"/>
<dbReference type="PROSITE" id="PS51257">
    <property type="entry name" value="PROKAR_LIPOPROTEIN"/>
    <property type="match status" value="1"/>
</dbReference>
<evidence type="ECO:0000313" key="3">
    <source>
        <dbReference type="EMBL" id="PSK83643.1"/>
    </source>
</evidence>
<evidence type="ECO:0000313" key="2">
    <source>
        <dbReference type="EMBL" id="GET23191.1"/>
    </source>
</evidence>
<reference evidence="2 5" key="2">
    <citation type="submission" date="2019-10" db="EMBL/GenBank/DDBJ databases">
        <title>Prolixibacter strains distinguished by the presence of nitrate reductase genes were adept at nitrate-dependent anaerobic corrosion of metallic iron and carbon steel.</title>
        <authorList>
            <person name="Iino T."/>
            <person name="Shono N."/>
            <person name="Ito K."/>
            <person name="Nakamura R."/>
            <person name="Sueoka K."/>
            <person name="Harayama S."/>
            <person name="Ohkuma M."/>
        </authorList>
    </citation>
    <scope>NUCLEOTIDE SEQUENCE [LARGE SCALE GENOMIC DNA]</scope>
    <source>
        <strain evidence="2 5">MIC1-1</strain>
    </source>
</reference>
<comment type="caution">
    <text evidence="3">The sequence shown here is derived from an EMBL/GenBank/DDBJ whole genome shotgun (WGS) entry which is preliminary data.</text>
</comment>
<organism evidence="3 4">
    <name type="scientific">Prolixibacter denitrificans</name>
    <dbReference type="NCBI Taxonomy" id="1541063"/>
    <lineage>
        <taxon>Bacteria</taxon>
        <taxon>Pseudomonadati</taxon>
        <taxon>Bacteroidota</taxon>
        <taxon>Bacteroidia</taxon>
        <taxon>Marinilabiliales</taxon>
        <taxon>Prolixibacteraceae</taxon>
        <taxon>Prolixibacter</taxon>
    </lineage>
</organism>
<proteinExistence type="predicted"/>
<sequence>MKRKISFPIAVVILMFLFGCNESSQKIRDNEALAKAALDAWSSHDSGNLTALFADSCLYEEVATGRKFNTKRAIADYFDRTIAGVPDSDFEIVDVIASENMAMVEWVWTGTNTVGWANMNIPATNKHFEVRGVSVMDIENNRISKNRDYWDWNTFLKGIGVE</sequence>
<dbReference type="InterPro" id="IPR037401">
    <property type="entry name" value="SnoaL-like"/>
</dbReference>
<dbReference type="Gene3D" id="3.10.450.50">
    <property type="match status" value="1"/>
</dbReference>
<dbReference type="PANTHER" id="PTHR38436:SF1">
    <property type="entry name" value="ESTER CYCLASE"/>
    <property type="match status" value="1"/>
</dbReference>
<dbReference type="GO" id="GO:0016853">
    <property type="term" value="F:isomerase activity"/>
    <property type="evidence" value="ECO:0007669"/>
    <property type="project" value="UniProtKB-KW"/>
</dbReference>
<dbReference type="InterPro" id="IPR032710">
    <property type="entry name" value="NTF2-like_dom_sf"/>
</dbReference>
<protein>
    <submittedName>
        <fullName evidence="3">Steroid delta-isomerase-like uncharacterized protein</fullName>
    </submittedName>
</protein>
<dbReference type="Proteomes" id="UP000396862">
    <property type="component" value="Unassembled WGS sequence"/>
</dbReference>
<reference evidence="3 4" key="1">
    <citation type="submission" date="2018-03" db="EMBL/GenBank/DDBJ databases">
        <title>Genomic Encyclopedia of Archaeal and Bacterial Type Strains, Phase II (KMG-II): from individual species to whole genera.</title>
        <authorList>
            <person name="Goeker M."/>
        </authorList>
    </citation>
    <scope>NUCLEOTIDE SEQUENCE [LARGE SCALE GENOMIC DNA]</scope>
    <source>
        <strain evidence="3 4">DSM 27267</strain>
    </source>
</reference>
<keyword evidence="5" id="KW-1185">Reference proteome</keyword>